<evidence type="ECO:0000256" key="7">
    <source>
        <dbReference type="ARBA" id="ARBA00023157"/>
    </source>
</evidence>
<dbReference type="InterPro" id="IPR014788">
    <property type="entry name" value="AChE_tetra"/>
</dbReference>
<dbReference type="GO" id="GO:0003990">
    <property type="term" value="F:acetylcholinesterase activity"/>
    <property type="evidence" value="ECO:0007669"/>
    <property type="project" value="TreeGrafter"/>
</dbReference>
<organism evidence="16 17">
    <name type="scientific">Astyanax mexicanus</name>
    <name type="common">Blind cave fish</name>
    <name type="synonym">Astyanax fasciatus mexicanus</name>
    <dbReference type="NCBI Taxonomy" id="7994"/>
    <lineage>
        <taxon>Eukaryota</taxon>
        <taxon>Metazoa</taxon>
        <taxon>Chordata</taxon>
        <taxon>Craniata</taxon>
        <taxon>Vertebrata</taxon>
        <taxon>Euteleostomi</taxon>
        <taxon>Actinopterygii</taxon>
        <taxon>Neopterygii</taxon>
        <taxon>Teleostei</taxon>
        <taxon>Ostariophysi</taxon>
        <taxon>Characiformes</taxon>
        <taxon>Characoidei</taxon>
        <taxon>Acestrorhamphidae</taxon>
        <taxon>Acestrorhamphinae</taxon>
        <taxon>Astyanax</taxon>
    </lineage>
</organism>
<dbReference type="PANTHER" id="PTHR43918:SF5">
    <property type="entry name" value="CHOLINESTERASE"/>
    <property type="match status" value="1"/>
</dbReference>
<evidence type="ECO:0000256" key="13">
    <source>
        <dbReference type="RuleBase" id="RU361235"/>
    </source>
</evidence>
<keyword evidence="4" id="KW-0964">Secreted</keyword>
<keyword evidence="6 13" id="KW-0378">Hydrolase</keyword>
<evidence type="ECO:0000259" key="15">
    <source>
        <dbReference type="Pfam" id="PF08674"/>
    </source>
</evidence>
<dbReference type="Pfam" id="PF00135">
    <property type="entry name" value="COesterase"/>
    <property type="match status" value="1"/>
</dbReference>
<evidence type="ECO:0000256" key="11">
    <source>
        <dbReference type="ARBA" id="ARBA00038819"/>
    </source>
</evidence>
<dbReference type="GO" id="GO:0006581">
    <property type="term" value="P:acetylcholine catabolic process"/>
    <property type="evidence" value="ECO:0007669"/>
    <property type="project" value="TreeGrafter"/>
</dbReference>
<reference evidence="16 17" key="1">
    <citation type="submission" date="2021-07" db="EMBL/GenBank/DDBJ databases">
        <authorList>
            <person name="Imarazene B."/>
            <person name="Zahm M."/>
            <person name="Klopp C."/>
            <person name="Cabau C."/>
            <person name="Beille S."/>
            <person name="Jouanno E."/>
            <person name="Castinel A."/>
            <person name="Lluch J."/>
            <person name="Gil L."/>
            <person name="Kuchtly C."/>
            <person name="Lopez Roques C."/>
            <person name="Donnadieu C."/>
            <person name="Parrinello H."/>
            <person name="Journot L."/>
            <person name="Du K."/>
            <person name="Schartl M."/>
            <person name="Retaux S."/>
            <person name="Guiguen Y."/>
        </authorList>
    </citation>
    <scope>NUCLEOTIDE SEQUENCE [LARGE SCALE GENOMIC DNA]</scope>
    <source>
        <strain evidence="16">Pach_M1</strain>
        <tissue evidence="16">Testis</tissue>
    </source>
</reference>
<evidence type="ECO:0000256" key="6">
    <source>
        <dbReference type="ARBA" id="ARBA00022801"/>
    </source>
</evidence>
<feature type="domain" description="Carboxylesterase type B" evidence="14">
    <location>
        <begin position="34"/>
        <end position="558"/>
    </location>
</feature>
<evidence type="ECO:0000256" key="8">
    <source>
        <dbReference type="ARBA" id="ARBA00023180"/>
    </source>
</evidence>
<keyword evidence="8" id="KW-0325">Glycoprotein</keyword>
<evidence type="ECO:0000256" key="5">
    <source>
        <dbReference type="ARBA" id="ARBA00022553"/>
    </source>
</evidence>
<dbReference type="Pfam" id="PF08674">
    <property type="entry name" value="AChE_tetra"/>
    <property type="match status" value="1"/>
</dbReference>
<evidence type="ECO:0000313" key="17">
    <source>
        <dbReference type="Proteomes" id="UP000752171"/>
    </source>
</evidence>
<comment type="catalytic activity">
    <reaction evidence="9">
        <text>an acylcholine + H2O = a carboxylate + choline + H(+)</text>
        <dbReference type="Rhea" id="RHEA:21964"/>
        <dbReference type="ChEBI" id="CHEBI:15354"/>
        <dbReference type="ChEBI" id="CHEBI:15377"/>
        <dbReference type="ChEBI" id="CHEBI:15378"/>
        <dbReference type="ChEBI" id="CHEBI:29067"/>
        <dbReference type="ChEBI" id="CHEBI:35287"/>
        <dbReference type="EC" id="3.1.1.8"/>
    </reaction>
</comment>
<feature type="chain" id="PRO_5035959186" description="Carboxylic ester hydrolase" evidence="13">
    <location>
        <begin position="32"/>
        <end position="611"/>
    </location>
</feature>
<dbReference type="EMBL" id="JAICCE010000009">
    <property type="protein sequence ID" value="KAG9272871.1"/>
    <property type="molecule type" value="Genomic_DNA"/>
</dbReference>
<dbReference type="InterPro" id="IPR019819">
    <property type="entry name" value="Carboxylesterase_B_CS"/>
</dbReference>
<evidence type="ECO:0000256" key="1">
    <source>
        <dbReference type="ARBA" id="ARBA00004613"/>
    </source>
</evidence>
<evidence type="ECO:0000259" key="14">
    <source>
        <dbReference type="Pfam" id="PF00135"/>
    </source>
</evidence>
<comment type="subunit">
    <text evidence="11">Homotetramer; disulfide-linked. Dimer of dimers.</text>
</comment>
<dbReference type="InterPro" id="IPR002018">
    <property type="entry name" value="CarbesteraseB"/>
</dbReference>
<dbReference type="EC" id="3.1.1.-" evidence="13"/>
<evidence type="ECO:0000256" key="4">
    <source>
        <dbReference type="ARBA" id="ARBA00022525"/>
    </source>
</evidence>
<dbReference type="PRINTS" id="PR00878">
    <property type="entry name" value="CHOLNESTRASE"/>
</dbReference>
<feature type="active site" description="Charge relay system" evidence="12">
    <location>
        <position position="477"/>
    </location>
</feature>
<keyword evidence="3" id="KW-0719">Serine esterase</keyword>
<protein>
    <recommendedName>
        <fullName evidence="13">Carboxylic ester hydrolase</fullName>
        <ecNumber evidence="13">3.1.1.-</ecNumber>
    </recommendedName>
</protein>
<feature type="active site" description="Acyl-ester intermediate" evidence="12">
    <location>
        <position position="236"/>
    </location>
</feature>
<dbReference type="SUPFAM" id="SSF53474">
    <property type="entry name" value="alpha/beta-Hydrolases"/>
    <property type="match status" value="1"/>
</dbReference>
<comment type="function">
    <text evidence="10">Esterase with broad substrate specificity. Contributes to the inactivation of the neurotransmitter acetylcholine. Can degrade neurotoxic organophosphate esters.</text>
</comment>
<dbReference type="FunFam" id="3.40.50.1820:FF:000029">
    <property type="entry name" value="Acetylcholinesterase"/>
    <property type="match status" value="1"/>
</dbReference>
<evidence type="ECO:0000256" key="3">
    <source>
        <dbReference type="ARBA" id="ARBA00022487"/>
    </source>
</evidence>
<dbReference type="CDD" id="cd00312">
    <property type="entry name" value="Esterase_lipase"/>
    <property type="match status" value="1"/>
</dbReference>
<dbReference type="InterPro" id="IPR029058">
    <property type="entry name" value="AB_hydrolase_fold"/>
</dbReference>
<dbReference type="AlphaFoldDB" id="A0A8T2LVM6"/>
<feature type="domain" description="Acetylcholinesterase tetramerisation" evidence="15">
    <location>
        <begin position="573"/>
        <end position="608"/>
    </location>
</feature>
<sequence>MMAPFCSYSCISSSLCLLAFLLLQPVVGTLGWDELVVPTNKGKVRGVKLSVPGSSGTVVGFLGIPYAKPPLGALRFSRPEPVEAWSGVRDTSQFSNSCWQSVDTKFQGFAGAEMWNPNTKLSEDCLYLNVWTPSGRLQDPHQALVPVMVWIYGGGFSSGTASLDVYDGRYLSRSEEVVVVSMNYRLGPLGFLSLPGSEEVKGNAALFDQRLALTWVAENIAAFGGDPSSVTLFGESAGAGSIGHHVLSVGSHALFHRAILQSGSPNAVWAAVEATEAWNRSLTLADLLNCPIGPSSNEVLTCLRTIDPEKIVNQQYSVIHDTTILNIPFPPTVDGDFLLDMPEVLMQSGQFLNTEILLGLNQDEGPYFLIYGAKGFGLSHQSLITRDQFLQGVASSLPGFSEMAREAAAFQYTDWMDELSGQKNRDALGWLVGDRYFSCPLLDFARKYVEHGGSASLYLFNHRSSSNAWPEWMGVMHGDEIEFVFGLPLNSSRGYTEEEVAMSRRMMRHWANFAKTGNPSAGGSAWPPFTVEQQEYVSLNTSPPQTLRMLRAQQCKFWNSFLPKLQHVTVSIDEVELQWKTQFHRWLSYMLDWKNQFNDYSSVKKQQCENL</sequence>
<keyword evidence="13" id="KW-0732">Signal</keyword>
<proteinExistence type="inferred from homology"/>
<evidence type="ECO:0000313" key="16">
    <source>
        <dbReference type="EMBL" id="KAG9272871.1"/>
    </source>
</evidence>
<keyword evidence="5" id="KW-0597">Phosphoprotein</keyword>
<keyword evidence="7" id="KW-1015">Disulfide bond</keyword>
<dbReference type="PROSITE" id="PS00122">
    <property type="entry name" value="CARBOXYLESTERASE_B_1"/>
    <property type="match status" value="1"/>
</dbReference>
<evidence type="ECO:0000256" key="2">
    <source>
        <dbReference type="ARBA" id="ARBA00005964"/>
    </source>
</evidence>
<dbReference type="PROSITE" id="PS00941">
    <property type="entry name" value="CARBOXYLESTERASE_B_2"/>
    <property type="match status" value="1"/>
</dbReference>
<comment type="similarity">
    <text evidence="2 13">Belongs to the type-B carboxylesterase/lipase family.</text>
</comment>
<feature type="active site" description="Charge relay system" evidence="12">
    <location>
        <position position="364"/>
    </location>
</feature>
<dbReference type="InterPro" id="IPR019826">
    <property type="entry name" value="Carboxylesterase_B_AS"/>
</dbReference>
<comment type="caution">
    <text evidence="16">The sequence shown here is derived from an EMBL/GenBank/DDBJ whole genome shotgun (WGS) entry which is preliminary data.</text>
</comment>
<dbReference type="GO" id="GO:0005886">
    <property type="term" value="C:plasma membrane"/>
    <property type="evidence" value="ECO:0007669"/>
    <property type="project" value="TreeGrafter"/>
</dbReference>
<dbReference type="GO" id="GO:0005615">
    <property type="term" value="C:extracellular space"/>
    <property type="evidence" value="ECO:0007669"/>
    <property type="project" value="TreeGrafter"/>
</dbReference>
<accession>A0A8T2LVM6</accession>
<dbReference type="InterPro" id="IPR000997">
    <property type="entry name" value="Cholinesterase"/>
</dbReference>
<dbReference type="PANTHER" id="PTHR43918">
    <property type="entry name" value="ACETYLCHOLINESTERASE"/>
    <property type="match status" value="1"/>
</dbReference>
<name>A0A8T2LVM6_ASTMX</name>
<dbReference type="Gene3D" id="3.40.50.1820">
    <property type="entry name" value="alpha/beta hydrolase"/>
    <property type="match status" value="1"/>
</dbReference>
<evidence type="ECO:0000256" key="9">
    <source>
        <dbReference type="ARBA" id="ARBA00036543"/>
    </source>
</evidence>
<evidence type="ECO:0000256" key="12">
    <source>
        <dbReference type="PIRSR" id="PIRSR600997-1"/>
    </source>
</evidence>
<feature type="signal peptide" evidence="13">
    <location>
        <begin position="1"/>
        <end position="31"/>
    </location>
</feature>
<dbReference type="InterPro" id="IPR050654">
    <property type="entry name" value="AChE-related_enzymes"/>
</dbReference>
<evidence type="ECO:0000256" key="10">
    <source>
        <dbReference type="ARBA" id="ARBA00037444"/>
    </source>
</evidence>
<gene>
    <name evidence="16" type="primary">BCHE</name>
    <name evidence="16" type="ORF">AMEX_G11942</name>
</gene>
<dbReference type="Proteomes" id="UP000752171">
    <property type="component" value="Unassembled WGS sequence"/>
</dbReference>
<dbReference type="GO" id="GO:0019695">
    <property type="term" value="P:choline metabolic process"/>
    <property type="evidence" value="ECO:0007669"/>
    <property type="project" value="TreeGrafter"/>
</dbReference>
<comment type="subcellular location">
    <subcellularLocation>
        <location evidence="1">Secreted</location>
    </subcellularLocation>
</comment>